<dbReference type="PANTHER" id="PTHR43806:SF11">
    <property type="entry name" value="CEREVISIN-RELATED"/>
    <property type="match status" value="1"/>
</dbReference>
<keyword evidence="9 12" id="KW-0472">Membrane</keyword>
<evidence type="ECO:0000256" key="4">
    <source>
        <dbReference type="ARBA" id="ARBA00022670"/>
    </source>
</evidence>
<dbReference type="InterPro" id="IPR022398">
    <property type="entry name" value="Peptidase_S8_His-AS"/>
</dbReference>
<evidence type="ECO:0000256" key="6">
    <source>
        <dbReference type="ARBA" id="ARBA00022801"/>
    </source>
</evidence>
<dbReference type="GO" id="GO:0008233">
    <property type="term" value="F:peptidase activity"/>
    <property type="evidence" value="ECO:0007669"/>
    <property type="project" value="UniProtKB-KW"/>
</dbReference>
<sequence>MGAALAVAFALSGPVAVAAPPPAVDTAIPVPRGDKPDRAYKQSVRCIENSAQQVDLKGAPWGQDRLQFDDLGKFATGKGVTVAVIDTGVRPHPWLPNLKGGGDFVAPHNGLEDCDGHGTLVAGIIAARTPEDTGFRGIAPDATILSIRQSSANYEFEDADRSKKPAGTLKTLAQAIVRAVDQGADVINMSINQCRTAGPITPDEKVLQRALHYAVVEHDVVVVASAGNTQEDGCPDATNGPDPNNPTHIVTPPWFTDYVLSVGAMNRTGDPATFTMQGPWVSVSAPGTEITSLNPAGDGLANKRKSTDGKPADIQGTSFAAPYVAGLAALIKERFRDEKLTARQIMERIKLTASHPAAPGGHDNLVGHGMVNPVGALTAMIPAEQGVPPEESVDVRMQMPPAVPKDWTPMQVALIGAGGGLLLLLLTLFVVHTVRRNQPGGAEDRGRS</sequence>
<dbReference type="InterPro" id="IPR023828">
    <property type="entry name" value="Peptidase_S8_Ser-AS"/>
</dbReference>
<evidence type="ECO:0000256" key="9">
    <source>
        <dbReference type="ARBA" id="ARBA00023136"/>
    </source>
</evidence>
<dbReference type="InterPro" id="IPR023827">
    <property type="entry name" value="Peptidase_S8_Asp-AS"/>
</dbReference>
<evidence type="ECO:0000256" key="10">
    <source>
        <dbReference type="PROSITE-ProRule" id="PRU01240"/>
    </source>
</evidence>
<evidence type="ECO:0000256" key="2">
    <source>
        <dbReference type="ARBA" id="ARBA00011073"/>
    </source>
</evidence>
<dbReference type="SUPFAM" id="SSF52743">
    <property type="entry name" value="Subtilisin-like"/>
    <property type="match status" value="1"/>
</dbReference>
<feature type="active site" description="Charge relay system" evidence="10">
    <location>
        <position position="318"/>
    </location>
</feature>
<dbReference type="InterPro" id="IPR036852">
    <property type="entry name" value="Peptidase_S8/S53_dom_sf"/>
</dbReference>
<keyword evidence="4 10" id="KW-0645">Protease</keyword>
<evidence type="ECO:0000256" key="13">
    <source>
        <dbReference type="SAM" id="SignalP"/>
    </source>
</evidence>
<dbReference type="PANTHER" id="PTHR43806">
    <property type="entry name" value="PEPTIDASE S8"/>
    <property type="match status" value="1"/>
</dbReference>
<gene>
    <name evidence="15" type="primary">mycP</name>
    <name evidence="15" type="ORF">ACFQV2_35345</name>
</gene>
<evidence type="ECO:0000256" key="5">
    <source>
        <dbReference type="ARBA" id="ARBA00022692"/>
    </source>
</evidence>
<name>A0ABW2TXF2_9PSEU</name>
<comment type="similarity">
    <text evidence="2 10 11">Belongs to the peptidase S8 family.</text>
</comment>
<evidence type="ECO:0000256" key="8">
    <source>
        <dbReference type="ARBA" id="ARBA00022989"/>
    </source>
</evidence>
<dbReference type="Pfam" id="PF00082">
    <property type="entry name" value="Peptidase_S8"/>
    <property type="match status" value="1"/>
</dbReference>
<evidence type="ECO:0000313" key="15">
    <source>
        <dbReference type="EMBL" id="MFC7617903.1"/>
    </source>
</evidence>
<dbReference type="PROSITE" id="PS00138">
    <property type="entry name" value="SUBTILASE_SER"/>
    <property type="match status" value="1"/>
</dbReference>
<dbReference type="GO" id="GO:0006508">
    <property type="term" value="P:proteolysis"/>
    <property type="evidence" value="ECO:0007669"/>
    <property type="project" value="UniProtKB-KW"/>
</dbReference>
<evidence type="ECO:0000256" key="1">
    <source>
        <dbReference type="ARBA" id="ARBA00004162"/>
    </source>
</evidence>
<comment type="subcellular location">
    <subcellularLocation>
        <location evidence="1">Cell membrane</location>
        <topology evidence="1">Single-pass membrane protein</topology>
    </subcellularLocation>
</comment>
<keyword evidence="13" id="KW-0732">Signal</keyword>
<feature type="transmembrane region" description="Helical" evidence="12">
    <location>
        <begin position="410"/>
        <end position="431"/>
    </location>
</feature>
<dbReference type="PROSITE" id="PS51892">
    <property type="entry name" value="SUBTILASE"/>
    <property type="match status" value="1"/>
</dbReference>
<dbReference type="PRINTS" id="PR00723">
    <property type="entry name" value="SUBTILISIN"/>
</dbReference>
<evidence type="ECO:0000313" key="16">
    <source>
        <dbReference type="Proteomes" id="UP001596512"/>
    </source>
</evidence>
<feature type="chain" id="PRO_5045850676" evidence="13">
    <location>
        <begin position="19"/>
        <end position="448"/>
    </location>
</feature>
<comment type="caution">
    <text evidence="15">The sequence shown here is derived from an EMBL/GenBank/DDBJ whole genome shotgun (WGS) entry which is preliminary data.</text>
</comment>
<feature type="active site" description="Charge relay system" evidence="10">
    <location>
        <position position="117"/>
    </location>
</feature>
<reference evidence="16" key="1">
    <citation type="journal article" date="2019" name="Int. J. Syst. Evol. Microbiol.">
        <title>The Global Catalogue of Microorganisms (GCM) 10K type strain sequencing project: providing services to taxonomists for standard genome sequencing and annotation.</title>
        <authorList>
            <consortium name="The Broad Institute Genomics Platform"/>
            <consortium name="The Broad Institute Genome Sequencing Center for Infectious Disease"/>
            <person name="Wu L."/>
            <person name="Ma J."/>
        </authorList>
    </citation>
    <scope>NUCLEOTIDE SEQUENCE [LARGE SCALE GENOMIC DNA]</scope>
    <source>
        <strain evidence="16">JCM 17695</strain>
    </source>
</reference>
<keyword evidence="7 10" id="KW-0720">Serine protease</keyword>
<protein>
    <submittedName>
        <fullName evidence="15">Type VII secretion-associated serine protease mycosin</fullName>
    </submittedName>
</protein>
<keyword evidence="3" id="KW-1003">Cell membrane</keyword>
<dbReference type="NCBIfam" id="TIGR03921">
    <property type="entry name" value="T7SS_mycosin"/>
    <property type="match status" value="1"/>
</dbReference>
<evidence type="ECO:0000259" key="14">
    <source>
        <dbReference type="Pfam" id="PF00082"/>
    </source>
</evidence>
<dbReference type="EMBL" id="JBHTEY010000004">
    <property type="protein sequence ID" value="MFC7617903.1"/>
    <property type="molecule type" value="Genomic_DNA"/>
</dbReference>
<dbReference type="InterPro" id="IPR050131">
    <property type="entry name" value="Peptidase_S8_subtilisin-like"/>
</dbReference>
<dbReference type="InterPro" id="IPR000209">
    <property type="entry name" value="Peptidase_S8/S53_dom"/>
</dbReference>
<dbReference type="PROSITE" id="PS00136">
    <property type="entry name" value="SUBTILASE_ASP"/>
    <property type="match status" value="1"/>
</dbReference>
<accession>A0ABW2TXF2</accession>
<keyword evidence="6 10" id="KW-0378">Hydrolase</keyword>
<keyword evidence="16" id="KW-1185">Reference proteome</keyword>
<dbReference type="InterPro" id="IPR015500">
    <property type="entry name" value="Peptidase_S8_subtilisin-rel"/>
</dbReference>
<keyword evidence="5 12" id="KW-0812">Transmembrane</keyword>
<organism evidence="15 16">
    <name type="scientific">Actinokineospora soli</name>
    <dbReference type="NCBI Taxonomy" id="1048753"/>
    <lineage>
        <taxon>Bacteria</taxon>
        <taxon>Bacillati</taxon>
        <taxon>Actinomycetota</taxon>
        <taxon>Actinomycetes</taxon>
        <taxon>Pseudonocardiales</taxon>
        <taxon>Pseudonocardiaceae</taxon>
        <taxon>Actinokineospora</taxon>
    </lineage>
</organism>
<evidence type="ECO:0000256" key="11">
    <source>
        <dbReference type="RuleBase" id="RU003355"/>
    </source>
</evidence>
<evidence type="ECO:0000256" key="12">
    <source>
        <dbReference type="SAM" id="Phobius"/>
    </source>
</evidence>
<evidence type="ECO:0000256" key="7">
    <source>
        <dbReference type="ARBA" id="ARBA00022825"/>
    </source>
</evidence>
<dbReference type="Proteomes" id="UP001596512">
    <property type="component" value="Unassembled WGS sequence"/>
</dbReference>
<proteinExistence type="inferred from homology"/>
<dbReference type="Gene3D" id="3.40.50.200">
    <property type="entry name" value="Peptidase S8/S53 domain"/>
    <property type="match status" value="1"/>
</dbReference>
<evidence type="ECO:0000256" key="3">
    <source>
        <dbReference type="ARBA" id="ARBA00022475"/>
    </source>
</evidence>
<dbReference type="PROSITE" id="PS00137">
    <property type="entry name" value="SUBTILASE_HIS"/>
    <property type="match status" value="1"/>
</dbReference>
<feature type="active site" description="Charge relay system" evidence="10">
    <location>
        <position position="86"/>
    </location>
</feature>
<dbReference type="InterPro" id="IPR023834">
    <property type="entry name" value="T7SS_pept_S8A_mycosin"/>
</dbReference>
<feature type="domain" description="Peptidase S8/S53" evidence="14">
    <location>
        <begin position="77"/>
        <end position="369"/>
    </location>
</feature>
<keyword evidence="8 12" id="KW-1133">Transmembrane helix</keyword>
<feature type="signal peptide" evidence="13">
    <location>
        <begin position="1"/>
        <end position="18"/>
    </location>
</feature>